<dbReference type="Proteomes" id="UP001500212">
    <property type="component" value="Unassembled WGS sequence"/>
</dbReference>
<dbReference type="RefSeq" id="WP_345364008.1">
    <property type="nucleotide sequence ID" value="NZ_BAABHJ010000030.1"/>
</dbReference>
<comment type="caution">
    <text evidence="1">The sequence shown here is derived from an EMBL/GenBank/DDBJ whole genome shotgun (WGS) entry which is preliminary data.</text>
</comment>
<proteinExistence type="predicted"/>
<dbReference type="EMBL" id="BAABHJ010000030">
    <property type="protein sequence ID" value="GAA4615677.1"/>
    <property type="molecule type" value="Genomic_DNA"/>
</dbReference>
<evidence type="ECO:0008006" key="3">
    <source>
        <dbReference type="Google" id="ProtNLM"/>
    </source>
</evidence>
<dbReference type="PROSITE" id="PS51257">
    <property type="entry name" value="PROKAR_LIPOPROTEIN"/>
    <property type="match status" value="1"/>
</dbReference>
<keyword evidence="2" id="KW-1185">Reference proteome</keyword>
<name>A0ABP8TXY0_9ACTN</name>
<sequence length="119" mass="12128">MRRALILAATAGLLAGCGGQHRGSAAGPPEKDVRLTSCVLSRKLHAGVVHGVITNTAGRAAGYVVQIDIIDGGGNPVDTALHAETEVAPGANVKFSASGVQTYNGKITCRVASVQRTPR</sequence>
<evidence type="ECO:0000313" key="1">
    <source>
        <dbReference type="EMBL" id="GAA4615677.1"/>
    </source>
</evidence>
<protein>
    <recommendedName>
        <fullName evidence="3">Lipoprotein</fullName>
    </recommendedName>
</protein>
<evidence type="ECO:0000313" key="2">
    <source>
        <dbReference type="Proteomes" id="UP001500212"/>
    </source>
</evidence>
<dbReference type="NCBIfam" id="NF038353">
    <property type="entry name" value="FxLYD_dom"/>
    <property type="match status" value="1"/>
</dbReference>
<reference evidence="2" key="1">
    <citation type="journal article" date="2019" name="Int. J. Syst. Evol. Microbiol.">
        <title>The Global Catalogue of Microorganisms (GCM) 10K type strain sequencing project: providing services to taxonomists for standard genome sequencing and annotation.</title>
        <authorList>
            <consortium name="The Broad Institute Genomics Platform"/>
            <consortium name="The Broad Institute Genome Sequencing Center for Infectious Disease"/>
            <person name="Wu L."/>
            <person name="Ma J."/>
        </authorList>
    </citation>
    <scope>NUCLEOTIDE SEQUENCE [LARGE SCALE GENOMIC DNA]</scope>
    <source>
        <strain evidence="2">JCM 17938</strain>
    </source>
</reference>
<dbReference type="InterPro" id="IPR047676">
    <property type="entry name" value="FxLYD_dom"/>
</dbReference>
<gene>
    <name evidence="1" type="ORF">GCM10023195_69270</name>
</gene>
<accession>A0ABP8TXY0</accession>
<organism evidence="1 2">
    <name type="scientific">Actinoallomurus liliacearum</name>
    <dbReference type="NCBI Taxonomy" id="1080073"/>
    <lineage>
        <taxon>Bacteria</taxon>
        <taxon>Bacillati</taxon>
        <taxon>Actinomycetota</taxon>
        <taxon>Actinomycetes</taxon>
        <taxon>Streptosporangiales</taxon>
        <taxon>Thermomonosporaceae</taxon>
        <taxon>Actinoallomurus</taxon>
    </lineage>
</organism>